<feature type="transmembrane region" description="Helical" evidence="7">
    <location>
        <begin position="6"/>
        <end position="25"/>
    </location>
</feature>
<evidence type="ECO:0000256" key="1">
    <source>
        <dbReference type="ARBA" id="ARBA00004651"/>
    </source>
</evidence>
<name>A0AAE3UDP0_9BACT</name>
<dbReference type="InterPro" id="IPR049177">
    <property type="entry name" value="MgtC_SapB_SrpB_YhiD_N"/>
</dbReference>
<comment type="caution">
    <text evidence="9">The sequence shown here is derived from an EMBL/GenBank/DDBJ whole genome shotgun (WGS) entry which is preliminary data.</text>
</comment>
<comment type="similarity">
    <text evidence="2">Belongs to the MgtC/SapB family.</text>
</comment>
<evidence type="ECO:0000256" key="3">
    <source>
        <dbReference type="ARBA" id="ARBA00022475"/>
    </source>
</evidence>
<evidence type="ECO:0000256" key="4">
    <source>
        <dbReference type="ARBA" id="ARBA00022692"/>
    </source>
</evidence>
<dbReference type="GO" id="GO:0005886">
    <property type="term" value="C:plasma membrane"/>
    <property type="evidence" value="ECO:0007669"/>
    <property type="project" value="UniProtKB-SubCell"/>
</dbReference>
<dbReference type="AlphaFoldDB" id="A0AAE3UDP0"/>
<dbReference type="RefSeq" id="WP_313989236.1">
    <property type="nucleotide sequence ID" value="NZ_JASJOS010000025.1"/>
</dbReference>
<reference evidence="9" key="1">
    <citation type="submission" date="2023-05" db="EMBL/GenBank/DDBJ databases">
        <authorList>
            <person name="Zhang X."/>
        </authorList>
    </citation>
    <scope>NUCLEOTIDE SEQUENCE</scope>
    <source>
        <strain evidence="9">YF14B1</strain>
    </source>
</reference>
<evidence type="ECO:0000256" key="2">
    <source>
        <dbReference type="ARBA" id="ARBA00009298"/>
    </source>
</evidence>
<evidence type="ECO:0000313" key="10">
    <source>
        <dbReference type="Proteomes" id="UP001241110"/>
    </source>
</evidence>
<dbReference type="InterPro" id="IPR003416">
    <property type="entry name" value="MgtC/SapB/SrpB/YhiD_fam"/>
</dbReference>
<evidence type="ECO:0000259" key="8">
    <source>
        <dbReference type="Pfam" id="PF02308"/>
    </source>
</evidence>
<dbReference type="EMBL" id="JASJOS010000025">
    <property type="protein sequence ID" value="MDJ1485974.1"/>
    <property type="molecule type" value="Genomic_DNA"/>
</dbReference>
<proteinExistence type="inferred from homology"/>
<protein>
    <submittedName>
        <fullName evidence="9">MgtC/SapB family protein</fullName>
    </submittedName>
</protein>
<sequence length="151" mass="15729">MDWNLELLYVGRTILALLCGGFIGFERERHGLEAGIRTYAAVAVGTCSFGLISAHVPLGADITRIASGVVTGIGFIGAGVILHEKGKAVGLTSAATIWATSSVGLAISFGMYILGVLTSIVLFGLLALHDFPIYKKIIGKKADPAKTPSPD</sequence>
<evidence type="ECO:0000256" key="6">
    <source>
        <dbReference type="ARBA" id="ARBA00023136"/>
    </source>
</evidence>
<dbReference type="PRINTS" id="PR01837">
    <property type="entry name" value="MGTCSAPBPROT"/>
</dbReference>
<accession>A0AAE3UDP0</accession>
<organism evidence="9 10">
    <name type="scientific">Xanthocytophaga flava</name>
    <dbReference type="NCBI Taxonomy" id="3048013"/>
    <lineage>
        <taxon>Bacteria</taxon>
        <taxon>Pseudomonadati</taxon>
        <taxon>Bacteroidota</taxon>
        <taxon>Cytophagia</taxon>
        <taxon>Cytophagales</taxon>
        <taxon>Rhodocytophagaceae</taxon>
        <taxon>Xanthocytophaga</taxon>
    </lineage>
</organism>
<evidence type="ECO:0000313" key="9">
    <source>
        <dbReference type="EMBL" id="MDJ1485974.1"/>
    </source>
</evidence>
<dbReference type="PANTHER" id="PTHR33778">
    <property type="entry name" value="PROTEIN MGTC"/>
    <property type="match status" value="1"/>
</dbReference>
<dbReference type="Pfam" id="PF02308">
    <property type="entry name" value="MgtC"/>
    <property type="match status" value="1"/>
</dbReference>
<feature type="transmembrane region" description="Helical" evidence="7">
    <location>
        <begin position="113"/>
        <end position="131"/>
    </location>
</feature>
<dbReference type="PANTHER" id="PTHR33778:SF1">
    <property type="entry name" value="MAGNESIUM TRANSPORTER YHID-RELATED"/>
    <property type="match status" value="1"/>
</dbReference>
<feature type="transmembrane region" description="Helical" evidence="7">
    <location>
        <begin position="62"/>
        <end position="82"/>
    </location>
</feature>
<gene>
    <name evidence="9" type="ORF">QNI16_36170</name>
</gene>
<evidence type="ECO:0000256" key="7">
    <source>
        <dbReference type="SAM" id="Phobius"/>
    </source>
</evidence>
<comment type="subcellular location">
    <subcellularLocation>
        <location evidence="1">Cell membrane</location>
        <topology evidence="1">Multi-pass membrane protein</topology>
    </subcellularLocation>
</comment>
<feature type="transmembrane region" description="Helical" evidence="7">
    <location>
        <begin position="37"/>
        <end position="56"/>
    </location>
</feature>
<dbReference type="Proteomes" id="UP001241110">
    <property type="component" value="Unassembled WGS sequence"/>
</dbReference>
<evidence type="ECO:0000256" key="5">
    <source>
        <dbReference type="ARBA" id="ARBA00022989"/>
    </source>
</evidence>
<keyword evidence="3" id="KW-1003">Cell membrane</keyword>
<feature type="domain" description="MgtC/SapB/SrpB/YhiD N-terminal" evidence="8">
    <location>
        <begin position="14"/>
        <end position="128"/>
    </location>
</feature>
<keyword evidence="4 7" id="KW-0812">Transmembrane</keyword>
<keyword evidence="5 7" id="KW-1133">Transmembrane helix</keyword>
<keyword evidence="6 7" id="KW-0472">Membrane</keyword>